<accession>A0A565CE28</accession>
<evidence type="ECO:0000313" key="3">
    <source>
        <dbReference type="Proteomes" id="UP000489600"/>
    </source>
</evidence>
<dbReference type="Proteomes" id="UP000489600">
    <property type="component" value="Unassembled WGS sequence"/>
</dbReference>
<organism evidence="2 3">
    <name type="scientific">Arabis nemorensis</name>
    <dbReference type="NCBI Taxonomy" id="586526"/>
    <lineage>
        <taxon>Eukaryota</taxon>
        <taxon>Viridiplantae</taxon>
        <taxon>Streptophyta</taxon>
        <taxon>Embryophyta</taxon>
        <taxon>Tracheophyta</taxon>
        <taxon>Spermatophyta</taxon>
        <taxon>Magnoliopsida</taxon>
        <taxon>eudicotyledons</taxon>
        <taxon>Gunneridae</taxon>
        <taxon>Pentapetalae</taxon>
        <taxon>rosids</taxon>
        <taxon>malvids</taxon>
        <taxon>Brassicales</taxon>
        <taxon>Brassicaceae</taxon>
        <taxon>Arabideae</taxon>
        <taxon>Arabis</taxon>
    </lineage>
</organism>
<sequence>MQGKLGGAQPAINKIASGIISAGRAKRSIAQLNDVRERFRQLKEKEKRSKKNKAVAKDTLEPLESHVLNEKKGKMMMR</sequence>
<gene>
    <name evidence="2" type="ORF">ANE_LOCUS22404</name>
</gene>
<reference evidence="2" key="1">
    <citation type="submission" date="2019-07" db="EMBL/GenBank/DDBJ databases">
        <authorList>
            <person name="Dittberner H."/>
        </authorList>
    </citation>
    <scope>NUCLEOTIDE SEQUENCE [LARGE SCALE GENOMIC DNA]</scope>
</reference>
<dbReference type="EMBL" id="CABITT030000007">
    <property type="protein sequence ID" value="VVB11960.1"/>
    <property type="molecule type" value="Genomic_DNA"/>
</dbReference>
<name>A0A565CE28_9BRAS</name>
<evidence type="ECO:0000313" key="2">
    <source>
        <dbReference type="EMBL" id="VVB11960.1"/>
    </source>
</evidence>
<keyword evidence="3" id="KW-1185">Reference proteome</keyword>
<feature type="region of interest" description="Disordered" evidence="1">
    <location>
        <begin position="43"/>
        <end position="78"/>
    </location>
</feature>
<dbReference type="AlphaFoldDB" id="A0A565CE28"/>
<feature type="compositionally biased region" description="Basic and acidic residues" evidence="1">
    <location>
        <begin position="55"/>
        <end position="78"/>
    </location>
</feature>
<proteinExistence type="predicted"/>
<protein>
    <submittedName>
        <fullName evidence="2">Uncharacterized protein</fullName>
    </submittedName>
</protein>
<comment type="caution">
    <text evidence="2">The sequence shown here is derived from an EMBL/GenBank/DDBJ whole genome shotgun (WGS) entry which is preliminary data.</text>
</comment>
<dbReference type="OrthoDB" id="2148490at2759"/>
<evidence type="ECO:0000256" key="1">
    <source>
        <dbReference type="SAM" id="MobiDB-lite"/>
    </source>
</evidence>